<dbReference type="InterPro" id="IPR053257">
    <property type="entry name" value="Cu-only_SOD"/>
</dbReference>
<name>S3BW62_OPHP1</name>
<keyword evidence="5" id="KW-0964">Secreted</keyword>
<comment type="catalytic activity">
    <reaction evidence="7">
        <text>2 superoxide + 2 H(+) = H2O2 + O2</text>
        <dbReference type="Rhea" id="RHEA:20696"/>
        <dbReference type="ChEBI" id="CHEBI:15378"/>
        <dbReference type="ChEBI" id="CHEBI:15379"/>
        <dbReference type="ChEBI" id="CHEBI:16240"/>
        <dbReference type="ChEBI" id="CHEBI:18421"/>
        <dbReference type="EC" id="1.15.1.1"/>
    </reaction>
</comment>
<protein>
    <recommendedName>
        <fullName evidence="4">superoxide dismutase</fullName>
        <ecNumber evidence="4">1.15.1.1</ecNumber>
    </recommendedName>
</protein>
<proteinExistence type="inferred from homology"/>
<dbReference type="HOGENOM" id="CLU_063073_0_0_1"/>
<organism evidence="9 10">
    <name type="scientific">Ophiostoma piceae (strain UAMH 11346)</name>
    <name type="common">Sap stain fungus</name>
    <dbReference type="NCBI Taxonomy" id="1262450"/>
    <lineage>
        <taxon>Eukaryota</taxon>
        <taxon>Fungi</taxon>
        <taxon>Dikarya</taxon>
        <taxon>Ascomycota</taxon>
        <taxon>Pezizomycotina</taxon>
        <taxon>Sordariomycetes</taxon>
        <taxon>Sordariomycetidae</taxon>
        <taxon>Ophiostomatales</taxon>
        <taxon>Ophiostomataceae</taxon>
        <taxon>Ophiostoma</taxon>
    </lineage>
</organism>
<dbReference type="VEuPathDB" id="FungiDB:F503_06316"/>
<accession>S3BW62</accession>
<dbReference type="OrthoDB" id="159229at2759"/>
<evidence type="ECO:0000313" key="9">
    <source>
        <dbReference type="EMBL" id="EPE04767.1"/>
    </source>
</evidence>
<dbReference type="AlphaFoldDB" id="S3BW62"/>
<dbReference type="OMA" id="FTYHIHV"/>
<evidence type="ECO:0000256" key="8">
    <source>
        <dbReference type="SAM" id="SignalP"/>
    </source>
</evidence>
<dbReference type="GO" id="GO:0004784">
    <property type="term" value="F:superoxide dismutase activity"/>
    <property type="evidence" value="ECO:0007669"/>
    <property type="project" value="UniProtKB-EC"/>
</dbReference>
<evidence type="ECO:0000256" key="4">
    <source>
        <dbReference type="ARBA" id="ARBA00012682"/>
    </source>
</evidence>
<evidence type="ECO:0000256" key="2">
    <source>
        <dbReference type="ARBA" id="ARBA00004613"/>
    </source>
</evidence>
<keyword evidence="6" id="KW-0049">Antioxidant</keyword>
<evidence type="ECO:0000256" key="6">
    <source>
        <dbReference type="ARBA" id="ARBA00022862"/>
    </source>
</evidence>
<dbReference type="EC" id="1.15.1.1" evidence="4"/>
<evidence type="ECO:0000256" key="1">
    <source>
        <dbReference type="ARBA" id="ARBA00004196"/>
    </source>
</evidence>
<dbReference type="Gene3D" id="2.60.40.200">
    <property type="entry name" value="Superoxide dismutase, copper/zinc binding domain"/>
    <property type="match status" value="1"/>
</dbReference>
<dbReference type="SUPFAM" id="SSF49329">
    <property type="entry name" value="Cu,Zn superoxide dismutase-like"/>
    <property type="match status" value="1"/>
</dbReference>
<sequence>MRASLLLSASAVGALAQSSGSAPVVTSNPAGAAYIASLPESAFDKAAYPDGGNVVGKILAESAPGGSGVNFKVSFSNLPTTGGPFTYHIHAHPVPANGNCTATGAHLDPYNRTESPVCDSSAKNTCQVGDLAGKYGKITSDPFTVNYTDLYASTDPANPAFFGDLSFVLHYPNKTRISCANFEAVKSPSYNATSTYSAPSSTGYATGTATPNSVVTAGAPANRAAVYGAGVGIMAALLL</sequence>
<comment type="subcellular location">
    <subcellularLocation>
        <location evidence="1">Cell envelope</location>
    </subcellularLocation>
    <subcellularLocation>
        <location evidence="2">Secreted</location>
    </subcellularLocation>
</comment>
<feature type="signal peptide" evidence="8">
    <location>
        <begin position="1"/>
        <end position="16"/>
    </location>
</feature>
<dbReference type="GO" id="GO:0005576">
    <property type="term" value="C:extracellular region"/>
    <property type="evidence" value="ECO:0007669"/>
    <property type="project" value="UniProtKB-SubCell"/>
</dbReference>
<dbReference type="PANTHER" id="PTHR20910:SF1">
    <property type="entry name" value="SUPEROXIDE DISMUTASE COPPER_ZINC BINDING DOMAIN-CONTAINING PROTEIN"/>
    <property type="match status" value="1"/>
</dbReference>
<evidence type="ECO:0000256" key="5">
    <source>
        <dbReference type="ARBA" id="ARBA00022525"/>
    </source>
</evidence>
<gene>
    <name evidence="9" type="ORF">F503_06316</name>
</gene>
<evidence type="ECO:0000256" key="7">
    <source>
        <dbReference type="ARBA" id="ARBA00049204"/>
    </source>
</evidence>
<comment type="similarity">
    <text evidence="3">Belongs to the Cu-Zn superoxide dismutase family.</text>
</comment>
<reference evidence="9 10" key="1">
    <citation type="journal article" date="2013" name="BMC Genomics">
        <title>The genome and transcriptome of the pine saprophyte Ophiostoma piceae, and a comparison with the bark beetle-associated pine pathogen Grosmannia clavigera.</title>
        <authorList>
            <person name="Haridas S."/>
            <person name="Wang Y."/>
            <person name="Lim L."/>
            <person name="Massoumi Alamouti S."/>
            <person name="Jackman S."/>
            <person name="Docking R."/>
            <person name="Robertson G."/>
            <person name="Birol I."/>
            <person name="Bohlmann J."/>
            <person name="Breuil C."/>
        </authorList>
    </citation>
    <scope>NUCLEOTIDE SEQUENCE [LARGE SCALE GENOMIC DNA]</scope>
    <source>
        <strain evidence="9 10">UAMH 11346</strain>
    </source>
</reference>
<dbReference type="STRING" id="1262450.S3BW62"/>
<dbReference type="EMBL" id="KE148159">
    <property type="protein sequence ID" value="EPE04767.1"/>
    <property type="molecule type" value="Genomic_DNA"/>
</dbReference>
<dbReference type="GO" id="GO:0046872">
    <property type="term" value="F:metal ion binding"/>
    <property type="evidence" value="ECO:0007669"/>
    <property type="project" value="InterPro"/>
</dbReference>
<evidence type="ECO:0000313" key="10">
    <source>
        <dbReference type="Proteomes" id="UP000016923"/>
    </source>
</evidence>
<feature type="chain" id="PRO_5004506579" description="superoxide dismutase" evidence="8">
    <location>
        <begin position="17"/>
        <end position="239"/>
    </location>
</feature>
<keyword evidence="8" id="KW-0732">Signal</keyword>
<dbReference type="PANTHER" id="PTHR20910">
    <property type="entry name" value="AGAP001623-PA"/>
    <property type="match status" value="1"/>
</dbReference>
<dbReference type="Proteomes" id="UP000016923">
    <property type="component" value="Unassembled WGS sequence"/>
</dbReference>
<dbReference type="eggNOG" id="ENOG502S5NX">
    <property type="taxonomic scope" value="Eukaryota"/>
</dbReference>
<dbReference type="InterPro" id="IPR036423">
    <property type="entry name" value="SOD-like_Cu/Zn_dom_sf"/>
</dbReference>
<keyword evidence="10" id="KW-1185">Reference proteome</keyword>
<dbReference type="FunFam" id="2.60.40.200:FF:000007">
    <property type="entry name" value="Cell surface Cu-only superoxide dismutase 5"/>
    <property type="match status" value="1"/>
</dbReference>
<evidence type="ECO:0000256" key="3">
    <source>
        <dbReference type="ARBA" id="ARBA00010457"/>
    </source>
</evidence>